<dbReference type="AlphaFoldDB" id="A0A6C0CZ79"/>
<dbReference type="InterPro" id="IPR043872">
    <property type="entry name" value="DUF5832"/>
</dbReference>
<feature type="region of interest" description="Disordered" evidence="1">
    <location>
        <begin position="1"/>
        <end position="27"/>
    </location>
</feature>
<accession>A0A6C0CZ79</accession>
<reference evidence="2" key="1">
    <citation type="journal article" date="2020" name="Nature">
        <title>Giant virus diversity and host interactions through global metagenomics.</title>
        <authorList>
            <person name="Schulz F."/>
            <person name="Roux S."/>
            <person name="Paez-Espino D."/>
            <person name="Jungbluth S."/>
            <person name="Walsh D.A."/>
            <person name="Denef V.J."/>
            <person name="McMahon K.D."/>
            <person name="Konstantinidis K.T."/>
            <person name="Eloe-Fadrosh E.A."/>
            <person name="Kyrpides N.C."/>
            <person name="Woyke T."/>
        </authorList>
    </citation>
    <scope>NUCLEOTIDE SEQUENCE</scope>
    <source>
        <strain evidence="2">GVMAG-M-3300023109-53</strain>
    </source>
</reference>
<proteinExistence type="predicted"/>
<feature type="region of interest" description="Disordered" evidence="1">
    <location>
        <begin position="238"/>
        <end position="262"/>
    </location>
</feature>
<sequence>MSFSKPVNPNEPPEGVTLQKNTDGTENPKYVDLLDEDKAIAGQKFACMSFISPEQILKQKEMYFFEQFIKKWDFSKSMEKFLQFLNFISFKYHVDFEKITEDFKEFSKDEKDNLVATSMEDEYKNFLDENEEDLQKKFDEDFKFQTSIRGIKIRGVFPTQQEAELRCKMLRQADPNHDVYVGPVGMWVPFHPEAYKTGRVEYMEETLNELMSEKKKNEEKAKDEFDKRVKEAKEKAIEENKKKAEESGNKLTQTITKEGELVSVANMNTQEGTMGENASLEDVRKELFEGENIVTDQNTDKGLSQLTENTVTFNLGEQKEE</sequence>
<dbReference type="EMBL" id="MN739501">
    <property type="protein sequence ID" value="QHT08765.1"/>
    <property type="molecule type" value="Genomic_DNA"/>
</dbReference>
<feature type="compositionally biased region" description="Basic and acidic residues" evidence="1">
    <location>
        <begin position="238"/>
        <end position="248"/>
    </location>
</feature>
<name>A0A6C0CZ79_9ZZZZ</name>
<evidence type="ECO:0000256" key="1">
    <source>
        <dbReference type="SAM" id="MobiDB-lite"/>
    </source>
</evidence>
<protein>
    <submittedName>
        <fullName evidence="2">Uncharacterized protein</fullName>
    </submittedName>
</protein>
<organism evidence="2">
    <name type="scientific">viral metagenome</name>
    <dbReference type="NCBI Taxonomy" id="1070528"/>
    <lineage>
        <taxon>unclassified sequences</taxon>
        <taxon>metagenomes</taxon>
        <taxon>organismal metagenomes</taxon>
    </lineage>
</organism>
<evidence type="ECO:0000313" key="2">
    <source>
        <dbReference type="EMBL" id="QHT08765.1"/>
    </source>
</evidence>
<dbReference type="Pfam" id="PF19150">
    <property type="entry name" value="DUF5832"/>
    <property type="match status" value="1"/>
</dbReference>